<dbReference type="RefSeq" id="WP_358352783.1">
    <property type="nucleotide sequence ID" value="NZ_JBEZFP010000024.1"/>
</dbReference>
<proteinExistence type="predicted"/>
<dbReference type="Gene3D" id="1.10.260.40">
    <property type="entry name" value="lambda repressor-like DNA-binding domains"/>
    <property type="match status" value="1"/>
</dbReference>
<sequence>MADEEFAALLRELKDRSGLSYGVLGKRLHLSGSTLHRYVNGDAVPLDYAPVERFARICGATPEELVELHRRWVRADVLRQRKGAVTPQPDPAPAAPIPADTASGNPVSGTPTSETPASESPTSETPVSETPVSKTPTSETPTSETPTSETSTSEDRSAEQASASLAALATPSERSEPNSPSTEPAAGRRRRRRTVALAGVGTAAAAVSVALMVNLLPGGDDGDTRQSVGATPPPGGPPAATSPFAGELPAAPGPVPGDDGGTRTGVPGTPSAPSGSASASASGSTSPRGNGTSPRPGAAETVRDGSAPTVAANPYKWETPCSQHYLVNRKPAEVPPPPTEQDARGWVSALGGVASGDQMLALTVQGTGEQTVVVTALHVRVIGKQAPLGWNDYVMGVGCGGEVSTKSFDVDLDAGRPDTVPKSGQRDFPYKVSESDPEVFYVSAHSQAHDVSWYLELEWSSGDRRGSVRIDDHGKPFRTSGNIGRPIFQQPIGSTEWTKAPEDEG</sequence>
<name>A0ABV3DEU3_9ACTN</name>
<gene>
    <name evidence="3" type="ORF">AB0C36_12230</name>
</gene>
<dbReference type="CDD" id="cd00093">
    <property type="entry name" value="HTH_XRE"/>
    <property type="match status" value="1"/>
</dbReference>
<keyword evidence="4" id="KW-1185">Reference proteome</keyword>
<feature type="region of interest" description="Disordered" evidence="1">
    <location>
        <begin position="83"/>
        <end position="194"/>
    </location>
</feature>
<dbReference type="EMBL" id="JBEZFP010000024">
    <property type="protein sequence ID" value="MEU8134267.1"/>
    <property type="molecule type" value="Genomic_DNA"/>
</dbReference>
<protein>
    <submittedName>
        <fullName evidence="3">Helix-turn-helix domain-containing protein</fullName>
    </submittedName>
</protein>
<feature type="domain" description="HTH cro/C1-type" evidence="2">
    <location>
        <begin position="10"/>
        <end position="65"/>
    </location>
</feature>
<feature type="region of interest" description="Disordered" evidence="1">
    <location>
        <begin position="470"/>
        <end position="505"/>
    </location>
</feature>
<dbReference type="PROSITE" id="PS50943">
    <property type="entry name" value="HTH_CROC1"/>
    <property type="match status" value="1"/>
</dbReference>
<feature type="region of interest" description="Disordered" evidence="1">
    <location>
        <begin position="218"/>
        <end position="315"/>
    </location>
</feature>
<evidence type="ECO:0000313" key="4">
    <source>
        <dbReference type="Proteomes" id="UP001551482"/>
    </source>
</evidence>
<accession>A0ABV3DEU3</accession>
<dbReference type="SUPFAM" id="SSF47413">
    <property type="entry name" value="lambda repressor-like DNA-binding domains"/>
    <property type="match status" value="1"/>
</dbReference>
<feature type="compositionally biased region" description="Low complexity" evidence="1">
    <location>
        <begin position="238"/>
        <end position="250"/>
    </location>
</feature>
<dbReference type="InterPro" id="IPR010982">
    <property type="entry name" value="Lambda_DNA-bd_dom_sf"/>
</dbReference>
<evidence type="ECO:0000259" key="2">
    <source>
        <dbReference type="PROSITE" id="PS50943"/>
    </source>
</evidence>
<reference evidence="3 4" key="1">
    <citation type="submission" date="2024-06" db="EMBL/GenBank/DDBJ databases">
        <title>The Natural Products Discovery Center: Release of the First 8490 Sequenced Strains for Exploring Actinobacteria Biosynthetic Diversity.</title>
        <authorList>
            <person name="Kalkreuter E."/>
            <person name="Kautsar S.A."/>
            <person name="Yang D."/>
            <person name="Bader C.D."/>
            <person name="Teijaro C.N."/>
            <person name="Fluegel L."/>
            <person name="Davis C.M."/>
            <person name="Simpson J.R."/>
            <person name="Lauterbach L."/>
            <person name="Steele A.D."/>
            <person name="Gui C."/>
            <person name="Meng S."/>
            <person name="Li G."/>
            <person name="Viehrig K."/>
            <person name="Ye F."/>
            <person name="Su P."/>
            <person name="Kiefer A.F."/>
            <person name="Nichols A."/>
            <person name="Cepeda A.J."/>
            <person name="Yan W."/>
            <person name="Fan B."/>
            <person name="Jiang Y."/>
            <person name="Adhikari A."/>
            <person name="Zheng C.-J."/>
            <person name="Schuster L."/>
            <person name="Cowan T.M."/>
            <person name="Smanski M.J."/>
            <person name="Chevrette M.G."/>
            <person name="De Carvalho L.P.S."/>
            <person name="Shen B."/>
        </authorList>
    </citation>
    <scope>NUCLEOTIDE SEQUENCE [LARGE SCALE GENOMIC DNA]</scope>
    <source>
        <strain evidence="3 4">NPDC048946</strain>
    </source>
</reference>
<evidence type="ECO:0000313" key="3">
    <source>
        <dbReference type="EMBL" id="MEU8134267.1"/>
    </source>
</evidence>
<evidence type="ECO:0000256" key="1">
    <source>
        <dbReference type="SAM" id="MobiDB-lite"/>
    </source>
</evidence>
<organism evidence="3 4">
    <name type="scientific">Streptodolium elevatio</name>
    <dbReference type="NCBI Taxonomy" id="3157996"/>
    <lineage>
        <taxon>Bacteria</taxon>
        <taxon>Bacillati</taxon>
        <taxon>Actinomycetota</taxon>
        <taxon>Actinomycetes</taxon>
        <taxon>Kitasatosporales</taxon>
        <taxon>Streptomycetaceae</taxon>
        <taxon>Streptodolium</taxon>
    </lineage>
</organism>
<dbReference type="Pfam" id="PF13560">
    <property type="entry name" value="HTH_31"/>
    <property type="match status" value="1"/>
</dbReference>
<dbReference type="SMART" id="SM00530">
    <property type="entry name" value="HTH_XRE"/>
    <property type="match status" value="1"/>
</dbReference>
<feature type="compositionally biased region" description="Low complexity" evidence="1">
    <location>
        <begin position="264"/>
        <end position="287"/>
    </location>
</feature>
<dbReference type="Proteomes" id="UP001551482">
    <property type="component" value="Unassembled WGS sequence"/>
</dbReference>
<comment type="caution">
    <text evidence="3">The sequence shown here is derived from an EMBL/GenBank/DDBJ whole genome shotgun (WGS) entry which is preliminary data.</text>
</comment>
<feature type="compositionally biased region" description="Low complexity" evidence="1">
    <location>
        <begin position="110"/>
        <end position="151"/>
    </location>
</feature>
<dbReference type="InterPro" id="IPR001387">
    <property type="entry name" value="Cro/C1-type_HTH"/>
</dbReference>